<evidence type="ECO:0000256" key="8">
    <source>
        <dbReference type="ARBA" id="ARBA00023136"/>
    </source>
</evidence>
<dbReference type="HAMAP" id="MF_00115">
    <property type="entry name" value="MscL"/>
    <property type="match status" value="1"/>
</dbReference>
<keyword evidence="5 10" id="KW-0812">Transmembrane</keyword>
<comment type="function">
    <text evidence="10">Channel that opens in response to stretch forces in the membrane lipid bilayer. May participate in the regulation of osmotic pressure changes within the cell.</text>
</comment>
<dbReference type="Pfam" id="PF01741">
    <property type="entry name" value="MscL"/>
    <property type="match status" value="1"/>
</dbReference>
<keyword evidence="3 10" id="KW-0813">Transport</keyword>
<gene>
    <name evidence="10 11" type="primary">mscL</name>
    <name evidence="11" type="ORF">EO081_08390</name>
</gene>
<evidence type="ECO:0000256" key="6">
    <source>
        <dbReference type="ARBA" id="ARBA00022989"/>
    </source>
</evidence>
<dbReference type="GO" id="GO:0008381">
    <property type="term" value="F:mechanosensitive monoatomic ion channel activity"/>
    <property type="evidence" value="ECO:0007669"/>
    <property type="project" value="UniProtKB-UniRule"/>
</dbReference>
<comment type="subcellular location">
    <subcellularLocation>
        <location evidence="10">Cell inner membrane</location>
        <topology evidence="10">Multi-pass membrane protein</topology>
    </subcellularLocation>
    <subcellularLocation>
        <location evidence="1">Cell membrane</location>
        <topology evidence="1">Multi-pass membrane protein</topology>
    </subcellularLocation>
</comment>
<dbReference type="PANTHER" id="PTHR30266:SF2">
    <property type="entry name" value="LARGE-CONDUCTANCE MECHANOSENSITIVE CHANNEL"/>
    <property type="match status" value="1"/>
</dbReference>
<dbReference type="NCBIfam" id="TIGR00220">
    <property type="entry name" value="mscL"/>
    <property type="match status" value="1"/>
</dbReference>
<feature type="transmembrane region" description="Helical" evidence="10">
    <location>
        <begin position="12"/>
        <end position="32"/>
    </location>
</feature>
<dbReference type="PROSITE" id="PS01327">
    <property type="entry name" value="MSCL"/>
    <property type="match status" value="1"/>
</dbReference>
<dbReference type="NCBIfam" id="NF010557">
    <property type="entry name" value="PRK13952.1"/>
    <property type="match status" value="1"/>
</dbReference>
<dbReference type="InterPro" id="IPR001185">
    <property type="entry name" value="MS_channel"/>
</dbReference>
<reference evidence="11 12" key="1">
    <citation type="submission" date="2019-01" db="EMBL/GenBank/DDBJ databases">
        <title>Sphingomonas mucosissima sp. nov. and Sphingomonas desiccabilis sp. nov., from biological soil crusts in the Colorado Plateau, USA.</title>
        <authorList>
            <person name="Zhu D."/>
        </authorList>
    </citation>
    <scope>NUCLEOTIDE SEQUENCE [LARGE SCALE GENOMIC DNA]</scope>
    <source>
        <strain evidence="11 12">CP1D</strain>
    </source>
</reference>
<dbReference type="EMBL" id="SDPT01000002">
    <property type="protein sequence ID" value="RXZ31276.1"/>
    <property type="molecule type" value="Genomic_DNA"/>
</dbReference>
<accession>A0A4Q2INS9</accession>
<dbReference type="Gene3D" id="1.10.1200.120">
    <property type="entry name" value="Large-conductance mechanosensitive channel, MscL, domain 1"/>
    <property type="match status" value="1"/>
</dbReference>
<proteinExistence type="inferred from homology"/>
<dbReference type="GO" id="GO:0005886">
    <property type="term" value="C:plasma membrane"/>
    <property type="evidence" value="ECO:0007669"/>
    <property type="project" value="UniProtKB-SubCell"/>
</dbReference>
<dbReference type="PANTHER" id="PTHR30266">
    <property type="entry name" value="MECHANOSENSITIVE CHANNEL MSCL"/>
    <property type="match status" value="1"/>
</dbReference>
<evidence type="ECO:0000256" key="3">
    <source>
        <dbReference type="ARBA" id="ARBA00022448"/>
    </source>
</evidence>
<dbReference type="AlphaFoldDB" id="A0A4Q2INS9"/>
<name>A0A4Q2INS9_9SPHN</name>
<evidence type="ECO:0000256" key="5">
    <source>
        <dbReference type="ARBA" id="ARBA00022692"/>
    </source>
</evidence>
<dbReference type="InterPro" id="IPR037673">
    <property type="entry name" value="MSC/AndL"/>
</dbReference>
<dbReference type="RefSeq" id="WP_129341529.1">
    <property type="nucleotide sequence ID" value="NZ_JACIDD010000002.1"/>
</dbReference>
<evidence type="ECO:0000256" key="10">
    <source>
        <dbReference type="HAMAP-Rule" id="MF_00115"/>
    </source>
</evidence>
<dbReference type="SUPFAM" id="SSF81330">
    <property type="entry name" value="Gated mechanosensitive channel"/>
    <property type="match status" value="1"/>
</dbReference>
<feature type="transmembrane region" description="Helical" evidence="10">
    <location>
        <begin position="85"/>
        <end position="109"/>
    </location>
</feature>
<evidence type="ECO:0000256" key="4">
    <source>
        <dbReference type="ARBA" id="ARBA00022475"/>
    </source>
</evidence>
<keyword evidence="9 10" id="KW-0407">Ion channel</keyword>
<keyword evidence="12" id="KW-1185">Reference proteome</keyword>
<keyword evidence="6 10" id="KW-1133">Transmembrane helix</keyword>
<evidence type="ECO:0000256" key="1">
    <source>
        <dbReference type="ARBA" id="ARBA00004651"/>
    </source>
</evidence>
<evidence type="ECO:0000313" key="11">
    <source>
        <dbReference type="EMBL" id="RXZ31276.1"/>
    </source>
</evidence>
<dbReference type="InterPro" id="IPR036019">
    <property type="entry name" value="MscL_channel"/>
</dbReference>
<keyword evidence="4 10" id="KW-1003">Cell membrane</keyword>
<keyword evidence="8 10" id="KW-0472">Membrane</keyword>
<comment type="subunit">
    <text evidence="10">Homopentamer.</text>
</comment>
<feature type="transmembrane region" description="Helical" evidence="10">
    <location>
        <begin position="44"/>
        <end position="65"/>
    </location>
</feature>
<dbReference type="Proteomes" id="UP000292347">
    <property type="component" value="Unassembled WGS sequence"/>
</dbReference>
<evidence type="ECO:0000313" key="12">
    <source>
        <dbReference type="Proteomes" id="UP000292347"/>
    </source>
</evidence>
<keyword evidence="10" id="KW-0997">Cell inner membrane</keyword>
<evidence type="ECO:0000256" key="9">
    <source>
        <dbReference type="ARBA" id="ARBA00023303"/>
    </source>
</evidence>
<evidence type="ECO:0000256" key="7">
    <source>
        <dbReference type="ARBA" id="ARBA00023065"/>
    </source>
</evidence>
<evidence type="ECO:0000256" key="2">
    <source>
        <dbReference type="ARBA" id="ARBA00007254"/>
    </source>
</evidence>
<comment type="similarity">
    <text evidence="2 10">Belongs to the MscL family.</text>
</comment>
<dbReference type="OrthoDB" id="9810350at2"/>
<dbReference type="InterPro" id="IPR019823">
    <property type="entry name" value="Mechanosensitive_channel_CS"/>
</dbReference>
<sequence length="162" mass="17409">MTLLHEFRKFVARGNVLDLAVGVIIGAAFGTITKSLTDDMIMPVIGWLFGGFDFSSYFLRLGPIPATYTGSPDNYAALKAAGVPLFGYGQFVSVVINFLILAFIVFLLVKFVNRAIAVVHEEQKAGTAAPAADPPEVALLREIRDELRARKDDAGSSPTSSS</sequence>
<organism evidence="11 12">
    <name type="scientific">Sphingomonas desiccabilis</name>
    <dbReference type="NCBI Taxonomy" id="429134"/>
    <lineage>
        <taxon>Bacteria</taxon>
        <taxon>Pseudomonadati</taxon>
        <taxon>Pseudomonadota</taxon>
        <taxon>Alphaproteobacteria</taxon>
        <taxon>Sphingomonadales</taxon>
        <taxon>Sphingomonadaceae</taxon>
        <taxon>Sphingomonas</taxon>
    </lineage>
</organism>
<keyword evidence="7 10" id="KW-0406">Ion transport</keyword>
<comment type="caution">
    <text evidence="11">The sequence shown here is derived from an EMBL/GenBank/DDBJ whole genome shotgun (WGS) entry which is preliminary data.</text>
</comment>
<protein>
    <recommendedName>
        <fullName evidence="10">Large-conductance mechanosensitive channel</fullName>
    </recommendedName>
</protein>
<dbReference type="PRINTS" id="PR01264">
    <property type="entry name" value="MECHCHANNEL"/>
</dbReference>